<feature type="domain" description="DUF1206" evidence="2">
    <location>
        <begin position="28"/>
        <end position="95"/>
    </location>
</feature>
<accession>A0A852SLE2</accession>
<feature type="transmembrane region" description="Helical" evidence="1">
    <location>
        <begin position="115"/>
        <end position="133"/>
    </location>
</feature>
<feature type="domain" description="DUF1206" evidence="2">
    <location>
        <begin position="201"/>
        <end position="269"/>
    </location>
</feature>
<dbReference type="RefSeq" id="WP_179546972.1">
    <property type="nucleotide sequence ID" value="NZ_BSEW01000001.1"/>
</dbReference>
<dbReference type="AlphaFoldDB" id="A0A852SLE2"/>
<dbReference type="Pfam" id="PF06724">
    <property type="entry name" value="DUF1206"/>
    <property type="match status" value="3"/>
</dbReference>
<keyword evidence="1" id="KW-0812">Transmembrane</keyword>
<proteinExistence type="predicted"/>
<protein>
    <recommendedName>
        <fullName evidence="2">DUF1206 domain-containing protein</fullName>
    </recommendedName>
</protein>
<comment type="caution">
    <text evidence="3">The sequence shown here is derived from an EMBL/GenBank/DDBJ whole genome shotgun (WGS) entry which is preliminary data.</text>
</comment>
<feature type="transmembrane region" description="Helical" evidence="1">
    <location>
        <begin position="73"/>
        <end position="95"/>
    </location>
</feature>
<reference evidence="3 4" key="1">
    <citation type="submission" date="2020-07" db="EMBL/GenBank/DDBJ databases">
        <title>Sequencing the genomes of 1000 actinobacteria strains.</title>
        <authorList>
            <person name="Klenk H.-P."/>
        </authorList>
    </citation>
    <scope>NUCLEOTIDE SEQUENCE [LARGE SCALE GENOMIC DNA]</scope>
    <source>
        <strain evidence="3 4">DSM 26474</strain>
    </source>
</reference>
<evidence type="ECO:0000256" key="1">
    <source>
        <dbReference type="SAM" id="Phobius"/>
    </source>
</evidence>
<dbReference type="EMBL" id="JACCBM010000001">
    <property type="protein sequence ID" value="NYD69691.1"/>
    <property type="molecule type" value="Genomic_DNA"/>
</dbReference>
<keyword evidence="1" id="KW-1133">Transmembrane helix</keyword>
<feature type="transmembrane region" description="Helical" evidence="1">
    <location>
        <begin position="153"/>
        <end position="173"/>
    </location>
</feature>
<feature type="transmembrane region" description="Helical" evidence="1">
    <location>
        <begin position="242"/>
        <end position="265"/>
    </location>
</feature>
<name>A0A852SLE2_9MICO</name>
<keyword evidence="4" id="KW-1185">Reference proteome</keyword>
<sequence>MSTRAGSSARRAASSAGNSRALQILARVGFAASALVHILLGYLAIRVAVNQGGESSDQSGAMAEITKLPGGAIVIWVVVVGLFALGLWLIVQAVLGIGSTSDKRWVRSLIPAGKAVAYIALGVTALTFAQGGSTSNSDSTQQASASILSLPGGPFLLGVVGAGAAAIGGYFVFKGVTRKFEEDLRMPSGTTGKAVRVLGVVGYVAKGVAVFVMGVLIVVAAVTVDPSSSTGLDGALKSLASLPFGVVILVAVGVGLIAYGVYTFVRARFARL</sequence>
<feature type="transmembrane region" description="Helical" evidence="1">
    <location>
        <begin position="194"/>
        <end position="222"/>
    </location>
</feature>
<evidence type="ECO:0000313" key="4">
    <source>
        <dbReference type="Proteomes" id="UP000549913"/>
    </source>
</evidence>
<keyword evidence="1" id="KW-0472">Membrane</keyword>
<evidence type="ECO:0000313" key="3">
    <source>
        <dbReference type="EMBL" id="NYD69691.1"/>
    </source>
</evidence>
<feature type="transmembrane region" description="Helical" evidence="1">
    <location>
        <begin position="21"/>
        <end position="45"/>
    </location>
</feature>
<evidence type="ECO:0000259" key="2">
    <source>
        <dbReference type="Pfam" id="PF06724"/>
    </source>
</evidence>
<dbReference type="Proteomes" id="UP000549913">
    <property type="component" value="Unassembled WGS sequence"/>
</dbReference>
<feature type="domain" description="DUF1206" evidence="2">
    <location>
        <begin position="112"/>
        <end position="178"/>
    </location>
</feature>
<dbReference type="InterPro" id="IPR009597">
    <property type="entry name" value="DUF1206"/>
</dbReference>
<gene>
    <name evidence="3" type="ORF">BJ984_000849</name>
</gene>
<organism evidence="3 4">
    <name type="scientific">Herbiconiux flava</name>
    <dbReference type="NCBI Taxonomy" id="881268"/>
    <lineage>
        <taxon>Bacteria</taxon>
        <taxon>Bacillati</taxon>
        <taxon>Actinomycetota</taxon>
        <taxon>Actinomycetes</taxon>
        <taxon>Micrococcales</taxon>
        <taxon>Microbacteriaceae</taxon>
        <taxon>Herbiconiux</taxon>
    </lineage>
</organism>